<evidence type="ECO:0000313" key="7">
    <source>
        <dbReference type="Proteomes" id="UP000759131"/>
    </source>
</evidence>
<keyword evidence="7" id="KW-1185">Reference proteome</keyword>
<feature type="compositionally biased region" description="Polar residues" evidence="4">
    <location>
        <begin position="915"/>
        <end position="924"/>
    </location>
</feature>
<dbReference type="GO" id="GO:0000976">
    <property type="term" value="F:transcription cis-regulatory region binding"/>
    <property type="evidence" value="ECO:0007669"/>
    <property type="project" value="TreeGrafter"/>
</dbReference>
<feature type="compositionally biased region" description="Low complexity" evidence="4">
    <location>
        <begin position="553"/>
        <end position="574"/>
    </location>
</feature>
<feature type="compositionally biased region" description="Low complexity" evidence="4">
    <location>
        <begin position="808"/>
        <end position="817"/>
    </location>
</feature>
<name>A0A7R9PYR5_9ACAR</name>
<sequence>VEEEVETSEEFDSALDDSDDEQSEEKDRFVAQLYKYMDERGTPINRAPSVGGRDLNLYKLYRIVVKMGGYNRVTNKNSWRAVYGKLGLPGGHSAPGKESSAVYQLKAAYKKFLHSFDDFYRKLGCTITVNSRTSRPSRGERSRGGGPVEDKPAPQSTPVAVSSTSSSSAKKSSKREPKKEDNTKEDRDSKEKDSVAAGALDSLSVSNTTPSKTKDRQSERERERESAREEARDDAKAAKESAAAVKEEVRVKAEEPSTPSEERKRGRGRKRKGDDKEDEPQTPAAATPTPAVVAKAEPAQVADEDTMTGQSTLDESDEEDTKSLSKGGKSVDESNIKVGDGLKVKYGRGRQLKVYEAKVLKVEVDASTGRNKYFVHYSGWNSRYDEWIKKSRIVNVLRDRSPSRRRTATGGSSKAVTKKGREQKETTPSTPATTAATGSQSSSQSSSAGNTTPATTTPTTGKSAVESVPPLVGPPVLTSQSSVSSTHSNDSALDGSVASSTATAAVSSQSPGKQSQTTPAPKRGRPPNSGKSAAKVEVTVKEEPKSQSDKHLQQSPQSSAATAPTAQTPTPSTPVGRRGRPPLSVKKEKFTRSKSVNEDQSTNDSMATSVSNAEDVAPTVAPTVAKTTGDESKKSAKQQLLATAGGDESNKSEAKAVPEVTAAKSTRGVQPPDLHDDNTVESKLMDETEGTTDESSAADHHRHHQQQQHKRGHPLDERLGAVIKTEPLGDECLPKATPKGHAVESTAVRSAETVDTKPEPKSGSGTDDFSSPVKDAFDFDDDEEELAKEEEPLKEQLKKKRKSKDSGSRSAAKSSSHVSERSGDRSAKESATGDETTDTGREGSARSGGSLARKSSKKTRKLASESSSSTAATDKSSPDESTAEDVKPMKAVAAAVIVSTPELVATVEDKRAKQSAKSVSTPTTRPEPDVQHSSPVSSKSEPKKRKGRKRKDEEEVSPPPSVVATPVSAAAVVAPPLKKRQINKPSKLDLSHEEDSNLEVQKLFEQSVPAYGSGGVGVGHHHQHSHQPVGQLSTSSSTPPQRHESADVSPIDDMKVLPNFTKDIHPTTATTATAINAGVIIGAATAAGAQHQPPADPLAAAATDFLLCEEAVPASPEKCPHPDDHPLVMDTDSQSSPAQHSSPYHSTPTQSPEAVTGKDGSHKLGSGSNSEMENETPMMGGISSGKDDDHRHNNSKANVSMPSPAHDEDSMVSRPDCNKSPVSPKKRRRGRVRTTSQSESSHTKERIGCKTRGSTGRHRADRHSPLTALEHRLPFSMSQISFNDFVPECKYNFCAPLDQSADPDRRICILQERLQELRKTYVNIKNEVSILDRKKKKARRKERERKEANGRHSAGVGAGHMGADHHMGRGMGSGADLTNTTCAITAATATLRATGAAAHHSSAHLSAAAAVAALATCSGAGAGGPYVS</sequence>
<evidence type="ECO:0000259" key="5">
    <source>
        <dbReference type="PROSITE" id="PS51011"/>
    </source>
</evidence>
<evidence type="ECO:0000256" key="2">
    <source>
        <dbReference type="ARBA" id="ARBA00023163"/>
    </source>
</evidence>
<dbReference type="SMART" id="SM00501">
    <property type="entry name" value="BRIGHT"/>
    <property type="match status" value="1"/>
</dbReference>
<feature type="compositionally biased region" description="Low complexity" evidence="4">
    <location>
        <begin position="616"/>
        <end position="627"/>
    </location>
</feature>
<dbReference type="EMBL" id="CAJPIZ010003428">
    <property type="protein sequence ID" value="CAG2106343.1"/>
    <property type="molecule type" value="Genomic_DNA"/>
</dbReference>
<dbReference type="SUPFAM" id="SSF46774">
    <property type="entry name" value="ARID-like"/>
    <property type="match status" value="1"/>
</dbReference>
<dbReference type="SMART" id="SM01014">
    <property type="entry name" value="ARID"/>
    <property type="match status" value="1"/>
</dbReference>
<feature type="domain" description="ARID" evidence="5">
    <location>
        <begin position="23"/>
        <end position="121"/>
    </location>
</feature>
<reference evidence="6" key="1">
    <citation type="submission" date="2020-11" db="EMBL/GenBank/DDBJ databases">
        <authorList>
            <person name="Tran Van P."/>
        </authorList>
    </citation>
    <scope>NUCLEOTIDE SEQUENCE</scope>
</reference>
<dbReference type="Proteomes" id="UP000759131">
    <property type="component" value="Unassembled WGS sequence"/>
</dbReference>
<feature type="compositionally biased region" description="Polar residues" evidence="4">
    <location>
        <begin position="1028"/>
        <end position="1040"/>
    </location>
</feature>
<keyword evidence="1" id="KW-0805">Transcription regulation</keyword>
<feature type="compositionally biased region" description="Low complexity" evidence="4">
    <location>
        <begin position="962"/>
        <end position="976"/>
    </location>
</feature>
<feature type="compositionally biased region" description="Acidic residues" evidence="4">
    <location>
        <begin position="778"/>
        <end position="788"/>
    </location>
</feature>
<feature type="compositionally biased region" description="Basic and acidic residues" evidence="4">
    <location>
        <begin position="585"/>
        <end position="597"/>
    </location>
</feature>
<dbReference type="PANTHER" id="PTHR13964">
    <property type="entry name" value="RBP-RELATED"/>
    <property type="match status" value="1"/>
</dbReference>
<dbReference type="InterPro" id="IPR036431">
    <property type="entry name" value="ARID_dom_sf"/>
</dbReference>
<feature type="region of interest" description="Disordered" evidence="4">
    <location>
        <begin position="1114"/>
        <end position="1263"/>
    </location>
</feature>
<dbReference type="Gene3D" id="2.30.30.140">
    <property type="match status" value="1"/>
</dbReference>
<evidence type="ECO:0000256" key="1">
    <source>
        <dbReference type="ARBA" id="ARBA00023015"/>
    </source>
</evidence>
<proteinExistence type="predicted"/>
<dbReference type="InterPro" id="IPR016197">
    <property type="entry name" value="Chromo-like_dom_sf"/>
</dbReference>
<dbReference type="InterPro" id="IPR000953">
    <property type="entry name" value="Chromo/chromo_shadow_dom"/>
</dbReference>
<evidence type="ECO:0000256" key="4">
    <source>
        <dbReference type="SAM" id="MobiDB-lite"/>
    </source>
</evidence>
<accession>A0A7R9PYR5</accession>
<dbReference type="CDD" id="cd20104">
    <property type="entry name" value="MBT_PHF20L1-like"/>
    <property type="match status" value="1"/>
</dbReference>
<dbReference type="InterPro" id="IPR051232">
    <property type="entry name" value="ARID/SWI1_ChromRemod"/>
</dbReference>
<feature type="compositionally biased region" description="Polar residues" evidence="4">
    <location>
        <begin position="598"/>
        <end position="612"/>
    </location>
</feature>
<dbReference type="GO" id="GO:0005694">
    <property type="term" value="C:chromosome"/>
    <property type="evidence" value="ECO:0007669"/>
    <property type="project" value="UniProtKB-ARBA"/>
</dbReference>
<feature type="region of interest" description="Disordered" evidence="4">
    <location>
        <begin position="1"/>
        <end position="25"/>
    </location>
</feature>
<feature type="compositionally biased region" description="Basic residues" evidence="4">
    <location>
        <begin position="700"/>
        <end position="712"/>
    </location>
</feature>
<feature type="compositionally biased region" description="Low complexity" evidence="4">
    <location>
        <begin position="281"/>
        <end position="299"/>
    </location>
</feature>
<dbReference type="GO" id="GO:0006357">
    <property type="term" value="P:regulation of transcription by RNA polymerase II"/>
    <property type="evidence" value="ECO:0007669"/>
    <property type="project" value="TreeGrafter"/>
</dbReference>
<feature type="compositionally biased region" description="Basic and acidic residues" evidence="4">
    <location>
        <begin position="174"/>
        <end position="194"/>
    </location>
</feature>
<dbReference type="SMART" id="SM00298">
    <property type="entry name" value="CHROMO"/>
    <property type="match status" value="1"/>
</dbReference>
<dbReference type="OrthoDB" id="10068428at2759"/>
<feature type="compositionally biased region" description="Basic and acidic residues" evidence="4">
    <location>
        <begin position="538"/>
        <end position="552"/>
    </location>
</feature>
<feature type="compositionally biased region" description="Polar residues" evidence="4">
    <location>
        <begin position="1131"/>
        <end position="1153"/>
    </location>
</feature>
<feature type="non-terminal residue" evidence="6">
    <location>
        <position position="1"/>
    </location>
</feature>
<feature type="compositionally biased region" description="Polar residues" evidence="4">
    <location>
        <begin position="509"/>
        <end position="519"/>
    </location>
</feature>
<feature type="region of interest" description="Disordered" evidence="4">
    <location>
        <begin position="131"/>
        <end position="342"/>
    </location>
</feature>
<dbReference type="InterPro" id="IPR001606">
    <property type="entry name" value="ARID_dom"/>
</dbReference>
<dbReference type="Pfam" id="PF11717">
    <property type="entry name" value="Tudor-knot"/>
    <property type="match status" value="1"/>
</dbReference>
<feature type="compositionally biased region" description="Basic and acidic residues" evidence="4">
    <location>
        <begin position="212"/>
        <end position="264"/>
    </location>
</feature>
<organism evidence="6">
    <name type="scientific">Medioppia subpectinata</name>
    <dbReference type="NCBI Taxonomy" id="1979941"/>
    <lineage>
        <taxon>Eukaryota</taxon>
        <taxon>Metazoa</taxon>
        <taxon>Ecdysozoa</taxon>
        <taxon>Arthropoda</taxon>
        <taxon>Chelicerata</taxon>
        <taxon>Arachnida</taxon>
        <taxon>Acari</taxon>
        <taxon>Acariformes</taxon>
        <taxon>Sarcoptiformes</taxon>
        <taxon>Oribatida</taxon>
        <taxon>Brachypylina</taxon>
        <taxon>Oppioidea</taxon>
        <taxon>Oppiidae</taxon>
        <taxon>Medioppia</taxon>
    </lineage>
</organism>
<feature type="compositionally biased region" description="Low complexity" evidence="4">
    <location>
        <begin position="156"/>
        <end position="170"/>
    </location>
</feature>
<dbReference type="Gene3D" id="1.10.150.60">
    <property type="entry name" value="ARID DNA-binding domain"/>
    <property type="match status" value="1"/>
</dbReference>
<feature type="region of interest" description="Disordered" evidence="4">
    <location>
        <begin position="1011"/>
        <end position="1051"/>
    </location>
</feature>
<feature type="compositionally biased region" description="Basic and acidic residues" evidence="4">
    <location>
        <begin position="1118"/>
        <end position="1127"/>
    </location>
</feature>
<dbReference type="InterPro" id="IPR025995">
    <property type="entry name" value="Tudor-knot"/>
</dbReference>
<protein>
    <recommendedName>
        <fullName evidence="5">ARID domain-containing protein</fullName>
    </recommendedName>
</protein>
<dbReference type="Pfam" id="PF01388">
    <property type="entry name" value="ARID"/>
    <property type="match status" value="1"/>
</dbReference>
<feature type="region of interest" description="Disordered" evidence="4">
    <location>
        <begin position="901"/>
        <end position="994"/>
    </location>
</feature>
<evidence type="ECO:0000313" key="6">
    <source>
        <dbReference type="EMBL" id="CAD7625913.1"/>
    </source>
</evidence>
<dbReference type="EMBL" id="OC858003">
    <property type="protein sequence ID" value="CAD7625913.1"/>
    <property type="molecule type" value="Genomic_DNA"/>
</dbReference>
<keyword evidence="2" id="KW-0804">Transcription</keyword>
<feature type="compositionally biased region" description="Low complexity" evidence="4">
    <location>
        <begin position="426"/>
        <end position="460"/>
    </location>
</feature>
<dbReference type="PROSITE" id="PS51011">
    <property type="entry name" value="ARID"/>
    <property type="match status" value="1"/>
</dbReference>
<dbReference type="PANTHER" id="PTHR13964:SF27">
    <property type="entry name" value="HAT-TRICK, ISOFORM D"/>
    <property type="match status" value="1"/>
</dbReference>
<feature type="region of interest" description="Disordered" evidence="4">
    <location>
        <begin position="1334"/>
        <end position="1367"/>
    </location>
</feature>
<feature type="compositionally biased region" description="Basic and acidic residues" evidence="4">
    <location>
        <begin position="329"/>
        <end position="342"/>
    </location>
</feature>
<evidence type="ECO:0000256" key="3">
    <source>
        <dbReference type="ARBA" id="ARBA00023242"/>
    </source>
</evidence>
<keyword evidence="3" id="KW-0539">Nucleus</keyword>
<feature type="compositionally biased region" description="Basic and acidic residues" evidence="4">
    <location>
        <begin position="137"/>
        <end position="152"/>
    </location>
</feature>
<dbReference type="GO" id="GO:0005634">
    <property type="term" value="C:nucleus"/>
    <property type="evidence" value="ECO:0007669"/>
    <property type="project" value="TreeGrafter"/>
</dbReference>
<feature type="compositionally biased region" description="Basic and acidic residues" evidence="4">
    <location>
        <begin position="818"/>
        <end position="828"/>
    </location>
</feature>
<feature type="compositionally biased region" description="Basic residues" evidence="4">
    <location>
        <begin position="1334"/>
        <end position="1343"/>
    </location>
</feature>
<feature type="compositionally biased region" description="Low complexity" evidence="4">
    <location>
        <begin position="479"/>
        <end position="508"/>
    </location>
</feature>
<feature type="compositionally biased region" description="Low complexity" evidence="4">
    <location>
        <begin position="864"/>
        <end position="875"/>
    </location>
</feature>
<gene>
    <name evidence="6" type="ORF">OSB1V03_LOCUS6346</name>
</gene>
<feature type="compositionally biased region" description="Basic and acidic residues" evidence="4">
    <location>
        <begin position="673"/>
        <end position="686"/>
    </location>
</feature>
<dbReference type="CDD" id="cd16100">
    <property type="entry name" value="ARID"/>
    <property type="match status" value="1"/>
</dbReference>
<feature type="region of interest" description="Disordered" evidence="4">
    <location>
        <begin position="399"/>
        <end position="887"/>
    </location>
</feature>
<dbReference type="SUPFAM" id="SSF54160">
    <property type="entry name" value="Chromo domain-like"/>
    <property type="match status" value="1"/>
</dbReference>
<feature type="compositionally biased region" description="Acidic residues" evidence="4">
    <location>
        <begin position="1"/>
        <end position="24"/>
    </location>
</feature>